<dbReference type="VEuPathDB" id="TriTrypDB:ADEAN_000277400"/>
<proteinExistence type="predicted"/>
<sequence>MTLTLTEDYIKKYVRDEKTWQRALSQGNGDVMIPYSQIRQEVTRRGSAENRCTALFSGYLREDVDTRRKTKKWCTDPRTSEPTDCLKLLLRSNLRKKGYLESNQSAMQQRATKEVKRSERTRQYFEQQLENVMLEEEWSRKSLKSSERGARKELGNLKFLSTVTILLDLEYAERRDIFREWINEMFEFQQLEEEDFALTSGVEKNTFKKIRSLVASERSQRLAIEGQEKKDAVSLGKYALLFQLKAIECEIERCKGKERLLLRKKIEKV</sequence>
<dbReference type="EMBL" id="LR877148">
    <property type="protein sequence ID" value="CAD2215319.1"/>
    <property type="molecule type" value="Genomic_DNA"/>
</dbReference>
<protein>
    <submittedName>
        <fullName evidence="1">Uncharacterized protein</fullName>
    </submittedName>
</protein>
<gene>
    <name evidence="1" type="ORF">ADEAN_000277400</name>
</gene>
<accession>A0A7G2C6U8</accession>
<dbReference type="AlphaFoldDB" id="A0A7G2C6U8"/>
<name>A0A7G2C6U8_9TRYP</name>
<dbReference type="Proteomes" id="UP000515908">
    <property type="component" value="Chromosome 04"/>
</dbReference>
<evidence type="ECO:0000313" key="1">
    <source>
        <dbReference type="EMBL" id="CAD2215319.1"/>
    </source>
</evidence>
<evidence type="ECO:0000313" key="2">
    <source>
        <dbReference type="Proteomes" id="UP000515908"/>
    </source>
</evidence>
<organism evidence="1 2">
    <name type="scientific">Angomonas deanei</name>
    <dbReference type="NCBI Taxonomy" id="59799"/>
    <lineage>
        <taxon>Eukaryota</taxon>
        <taxon>Discoba</taxon>
        <taxon>Euglenozoa</taxon>
        <taxon>Kinetoplastea</taxon>
        <taxon>Metakinetoplastina</taxon>
        <taxon>Trypanosomatida</taxon>
        <taxon>Trypanosomatidae</taxon>
        <taxon>Strigomonadinae</taxon>
        <taxon>Angomonas</taxon>
    </lineage>
</organism>
<keyword evidence="2" id="KW-1185">Reference proteome</keyword>
<reference evidence="1 2" key="1">
    <citation type="submission" date="2020-08" db="EMBL/GenBank/DDBJ databases">
        <authorList>
            <person name="Newling K."/>
            <person name="Davey J."/>
            <person name="Forrester S."/>
        </authorList>
    </citation>
    <scope>NUCLEOTIDE SEQUENCE [LARGE SCALE GENOMIC DNA]</scope>
    <source>
        <strain evidence="2">Crithidia deanei Carvalho (ATCC PRA-265)</strain>
    </source>
</reference>